<protein>
    <submittedName>
        <fullName evidence="4">Acyltransferase family protein</fullName>
    </submittedName>
</protein>
<dbReference type="Proteomes" id="UP000324233">
    <property type="component" value="Chromosome"/>
</dbReference>
<dbReference type="GO" id="GO:0016747">
    <property type="term" value="F:acyltransferase activity, transferring groups other than amino-acyl groups"/>
    <property type="evidence" value="ECO:0007669"/>
    <property type="project" value="InterPro"/>
</dbReference>
<evidence type="ECO:0000256" key="2">
    <source>
        <dbReference type="SAM" id="Phobius"/>
    </source>
</evidence>
<evidence type="ECO:0000256" key="1">
    <source>
        <dbReference type="SAM" id="MobiDB-lite"/>
    </source>
</evidence>
<feature type="transmembrane region" description="Helical" evidence="2">
    <location>
        <begin position="168"/>
        <end position="189"/>
    </location>
</feature>
<dbReference type="Pfam" id="PF01757">
    <property type="entry name" value="Acyl_transf_3"/>
    <property type="match status" value="1"/>
</dbReference>
<name>A0A5B9W8G0_9BACT</name>
<dbReference type="GO" id="GO:0016020">
    <property type="term" value="C:membrane"/>
    <property type="evidence" value="ECO:0007669"/>
    <property type="project" value="TreeGrafter"/>
</dbReference>
<dbReference type="AlphaFoldDB" id="A0A5B9W8G0"/>
<feature type="transmembrane region" description="Helical" evidence="2">
    <location>
        <begin position="201"/>
        <end position="220"/>
    </location>
</feature>
<dbReference type="KEGG" id="agv:OJF2_54970"/>
<feature type="domain" description="Acyltransferase 3" evidence="3">
    <location>
        <begin position="45"/>
        <end position="387"/>
    </location>
</feature>
<feature type="transmembrane region" description="Helical" evidence="2">
    <location>
        <begin position="301"/>
        <end position="321"/>
    </location>
</feature>
<keyword evidence="4" id="KW-0808">Transferase</keyword>
<keyword evidence="5" id="KW-1185">Reference proteome</keyword>
<feature type="transmembrane region" description="Helical" evidence="2">
    <location>
        <begin position="333"/>
        <end position="352"/>
    </location>
</feature>
<sequence>MGAELTVSDQAAVLEPWTPETSLASTEAPPAQEARPRASEPRRYDFIDALRCFAILGVIFHHLAPRVPGMPRPLYVLAMQGFEGVQLFFVMSAFTLFLSLDSRTRSDRRPYLDFFIRRFFRIAPLFYAGLAFYTLLDYLTVPGGGRASESLGCFLSTLTFTNGWSPRWINRLVPGGWSIAVEMNFYLLVPFLFKVLKDLRLAAMGSFLALLGAAAFRVVVLRVGPHALGPDSGPLLSTFLYYALPLQLPIFCMGFVLFYVVKGILAGDSRRPRHAVIDSWFLLALSIYIMVAVSFSDVSLLLGHVLYGVAFVLLGWSLALYPNPMLVNGVTRFLGKVSFSAYITHFGILQLLEYAMGRGPFRWIEALSPAPRFVVLAVLTVLGTAAVSAVTYRWIESTGIDLGRQVIRRVEASRARRARGRSPALQASKIVEQLA</sequence>
<evidence type="ECO:0000313" key="4">
    <source>
        <dbReference type="EMBL" id="QEH36912.1"/>
    </source>
</evidence>
<feature type="transmembrane region" description="Helical" evidence="2">
    <location>
        <begin position="75"/>
        <end position="98"/>
    </location>
</feature>
<feature type="transmembrane region" description="Helical" evidence="2">
    <location>
        <begin position="277"/>
        <end position="295"/>
    </location>
</feature>
<dbReference type="RefSeq" id="WP_148596541.1">
    <property type="nucleotide sequence ID" value="NZ_CP042997.1"/>
</dbReference>
<accession>A0A5B9W8G0</accession>
<keyword evidence="2" id="KW-1133">Transmembrane helix</keyword>
<keyword evidence="2" id="KW-0812">Transmembrane</keyword>
<dbReference type="InterPro" id="IPR002656">
    <property type="entry name" value="Acyl_transf_3_dom"/>
</dbReference>
<evidence type="ECO:0000259" key="3">
    <source>
        <dbReference type="Pfam" id="PF01757"/>
    </source>
</evidence>
<reference evidence="4 5" key="1">
    <citation type="submission" date="2019-08" db="EMBL/GenBank/DDBJ databases">
        <title>Deep-cultivation of Planctomycetes and their phenomic and genomic characterization uncovers novel biology.</title>
        <authorList>
            <person name="Wiegand S."/>
            <person name="Jogler M."/>
            <person name="Boedeker C."/>
            <person name="Pinto D."/>
            <person name="Vollmers J."/>
            <person name="Rivas-Marin E."/>
            <person name="Kohn T."/>
            <person name="Peeters S.H."/>
            <person name="Heuer A."/>
            <person name="Rast P."/>
            <person name="Oberbeckmann S."/>
            <person name="Bunk B."/>
            <person name="Jeske O."/>
            <person name="Meyerdierks A."/>
            <person name="Storesund J.E."/>
            <person name="Kallscheuer N."/>
            <person name="Luecker S."/>
            <person name="Lage O.M."/>
            <person name="Pohl T."/>
            <person name="Merkel B.J."/>
            <person name="Hornburger P."/>
            <person name="Mueller R.-W."/>
            <person name="Bruemmer F."/>
            <person name="Labrenz M."/>
            <person name="Spormann A.M."/>
            <person name="Op den Camp H."/>
            <person name="Overmann J."/>
            <person name="Amann R."/>
            <person name="Jetten M.S.M."/>
            <person name="Mascher T."/>
            <person name="Medema M.H."/>
            <person name="Devos D.P."/>
            <person name="Kaster A.-K."/>
            <person name="Ovreas L."/>
            <person name="Rohde M."/>
            <person name="Galperin M.Y."/>
            <person name="Jogler C."/>
        </authorList>
    </citation>
    <scope>NUCLEOTIDE SEQUENCE [LARGE SCALE GENOMIC DNA]</scope>
    <source>
        <strain evidence="4 5">OJF2</strain>
    </source>
</reference>
<feature type="transmembrane region" description="Helical" evidence="2">
    <location>
        <begin position="119"/>
        <end position="136"/>
    </location>
</feature>
<dbReference type="EMBL" id="CP042997">
    <property type="protein sequence ID" value="QEH36912.1"/>
    <property type="molecule type" value="Genomic_DNA"/>
</dbReference>
<dbReference type="PANTHER" id="PTHR23028:SF53">
    <property type="entry name" value="ACYL_TRANSF_3 DOMAIN-CONTAINING PROTEIN"/>
    <property type="match status" value="1"/>
</dbReference>
<feature type="transmembrane region" description="Helical" evidence="2">
    <location>
        <begin position="372"/>
        <end position="395"/>
    </location>
</feature>
<organism evidence="4 5">
    <name type="scientific">Aquisphaera giovannonii</name>
    <dbReference type="NCBI Taxonomy" id="406548"/>
    <lineage>
        <taxon>Bacteria</taxon>
        <taxon>Pseudomonadati</taxon>
        <taxon>Planctomycetota</taxon>
        <taxon>Planctomycetia</taxon>
        <taxon>Isosphaerales</taxon>
        <taxon>Isosphaeraceae</taxon>
        <taxon>Aquisphaera</taxon>
    </lineage>
</organism>
<dbReference type="OrthoDB" id="9796461at2"/>
<dbReference type="PANTHER" id="PTHR23028">
    <property type="entry name" value="ACETYLTRANSFERASE"/>
    <property type="match status" value="1"/>
</dbReference>
<dbReference type="GO" id="GO:0000271">
    <property type="term" value="P:polysaccharide biosynthetic process"/>
    <property type="evidence" value="ECO:0007669"/>
    <property type="project" value="TreeGrafter"/>
</dbReference>
<feature type="transmembrane region" description="Helical" evidence="2">
    <location>
        <begin position="240"/>
        <end position="265"/>
    </location>
</feature>
<evidence type="ECO:0000313" key="5">
    <source>
        <dbReference type="Proteomes" id="UP000324233"/>
    </source>
</evidence>
<proteinExistence type="predicted"/>
<keyword evidence="4" id="KW-0012">Acyltransferase</keyword>
<dbReference type="InterPro" id="IPR050879">
    <property type="entry name" value="Acyltransferase_3"/>
</dbReference>
<gene>
    <name evidence="4" type="ORF">OJF2_54970</name>
</gene>
<feature type="region of interest" description="Disordered" evidence="1">
    <location>
        <begin position="1"/>
        <end position="39"/>
    </location>
</feature>
<keyword evidence="2" id="KW-0472">Membrane</keyword>